<proteinExistence type="predicted"/>
<dbReference type="Gene3D" id="3.40.50.1820">
    <property type="entry name" value="alpha/beta hydrolase"/>
    <property type="match status" value="1"/>
</dbReference>
<comment type="caution">
    <text evidence="1">The sequence shown here is derived from an EMBL/GenBank/DDBJ whole genome shotgun (WGS) entry which is preliminary data.</text>
</comment>
<keyword evidence="1" id="KW-0378">Hydrolase</keyword>
<accession>A0A368DNX9</accession>
<sequence length="281" mass="31445">MPNKNIDGVNIEFEIIGNGKPILALMPGARRGYLEMKSLAEKIAENNIRVLLHDRRNTGKSDLLIDDIETEEITWSRELNKLLKSLDEQYIFISGSSSGARTSLMYALEFPSDLIGMIIMRVTGGEFAAKRLPVNYYEVFIEAAKSGGMEAVCETKRFMEYIKTNPAVKKQLIGMDTKEFIKIQSSLLSKFLAGAELPVMGITEMELNSIKTPSLVIPGNDNTHNSKSGIIAHNMLGNSSLHQLPIDDVDVDLIPWEDWLPYEDEIADEMSDFINKIMKGI</sequence>
<dbReference type="EMBL" id="QOQD01000006">
    <property type="protein sequence ID" value="RCL73548.1"/>
    <property type="molecule type" value="Genomic_DNA"/>
</dbReference>
<protein>
    <submittedName>
        <fullName evidence="1">Alpha/beta hydrolase</fullName>
    </submittedName>
</protein>
<evidence type="ECO:0000313" key="1">
    <source>
        <dbReference type="EMBL" id="RCL73548.1"/>
    </source>
</evidence>
<dbReference type="Proteomes" id="UP000253570">
    <property type="component" value="Unassembled WGS sequence"/>
</dbReference>
<organism evidence="1 2">
    <name type="scientific">PS1 clade bacterium</name>
    <dbReference type="NCBI Taxonomy" id="2175152"/>
    <lineage>
        <taxon>Bacteria</taxon>
        <taxon>Pseudomonadati</taxon>
        <taxon>Pseudomonadota</taxon>
        <taxon>Alphaproteobacteria</taxon>
        <taxon>PS1 clade</taxon>
    </lineage>
</organism>
<dbReference type="SUPFAM" id="SSF53474">
    <property type="entry name" value="alpha/beta-Hydrolases"/>
    <property type="match status" value="1"/>
</dbReference>
<dbReference type="GO" id="GO:0016787">
    <property type="term" value="F:hydrolase activity"/>
    <property type="evidence" value="ECO:0007669"/>
    <property type="project" value="UniProtKB-KW"/>
</dbReference>
<dbReference type="AlphaFoldDB" id="A0A368DNX9"/>
<name>A0A368DNX9_9PROT</name>
<dbReference type="InterPro" id="IPR029058">
    <property type="entry name" value="AB_hydrolase_fold"/>
</dbReference>
<gene>
    <name evidence="1" type="ORF">DBW71_03465</name>
</gene>
<evidence type="ECO:0000313" key="2">
    <source>
        <dbReference type="Proteomes" id="UP000253570"/>
    </source>
</evidence>
<reference evidence="1 2" key="1">
    <citation type="journal article" date="2018" name="Microbiome">
        <title>Fine metagenomic profile of the Mediterranean stratified and mixed water columns revealed by assembly and recruitment.</title>
        <authorList>
            <person name="Haro-Moreno J.M."/>
            <person name="Lopez-Perez M."/>
            <person name="De La Torre J.R."/>
            <person name="Picazo A."/>
            <person name="Camacho A."/>
            <person name="Rodriguez-Valera F."/>
        </authorList>
    </citation>
    <scope>NUCLEOTIDE SEQUENCE [LARGE SCALE GENOMIC DNA]</scope>
    <source>
        <strain evidence="1">MED-G57</strain>
    </source>
</reference>